<dbReference type="Proteomes" id="UP000008312">
    <property type="component" value="Unassembled WGS sequence"/>
</dbReference>
<sequence length="208" mass="24823">MVKLFTRTLRYRFTYLPPTVKSRVVAFYRGSDPIDAMYQDSTLFEREIGPIVMQMVNVITERNKKGELWLSPPNTEARKLESTWSSENRLKRWVRNFDSNLLQCDDTTIIERILEHKVVDVTQVDFRLYFTHMREMKLSSNMLEDKRQVIDKVCSKCGNEQMLRFSIKEYIPVCTHDEIWVNKDSTDYLVEFTCPKCGYRFQSESWIE</sequence>
<dbReference type="EMBL" id="FN668683">
    <property type="protein sequence ID" value="CBK24276.2"/>
    <property type="molecule type" value="Genomic_DNA"/>
</dbReference>
<dbReference type="RefSeq" id="XP_012898324.1">
    <property type="nucleotide sequence ID" value="XM_013042870.1"/>
</dbReference>
<dbReference type="AlphaFoldDB" id="D8M887"/>
<reference evidence="1" key="1">
    <citation type="submission" date="2010-02" db="EMBL/GenBank/DDBJ databases">
        <title>Sequencing and annotation of the Blastocystis hominis genome.</title>
        <authorList>
            <person name="Wincker P."/>
        </authorList>
    </citation>
    <scope>NUCLEOTIDE SEQUENCE</scope>
    <source>
        <strain evidence="1">Singapore isolate B</strain>
    </source>
</reference>
<gene>
    <name evidence="1" type="ORF">GSBLH_T00004033001</name>
</gene>
<protein>
    <submittedName>
        <fullName evidence="1">Uncharacterized protein</fullName>
    </submittedName>
</protein>
<dbReference type="OrthoDB" id="10421225at2759"/>
<proteinExistence type="predicted"/>
<dbReference type="GeneID" id="24921079"/>
<organism evidence="1">
    <name type="scientific">Blastocystis hominis</name>
    <dbReference type="NCBI Taxonomy" id="12968"/>
    <lineage>
        <taxon>Eukaryota</taxon>
        <taxon>Sar</taxon>
        <taxon>Stramenopiles</taxon>
        <taxon>Bigyra</taxon>
        <taxon>Opalozoa</taxon>
        <taxon>Opalinata</taxon>
        <taxon>Blastocystidae</taxon>
        <taxon>Blastocystis</taxon>
    </lineage>
</organism>
<evidence type="ECO:0000313" key="2">
    <source>
        <dbReference type="Proteomes" id="UP000008312"/>
    </source>
</evidence>
<keyword evidence="2" id="KW-1185">Reference proteome</keyword>
<accession>D8M887</accession>
<name>D8M887_BLAHO</name>
<evidence type="ECO:0000313" key="1">
    <source>
        <dbReference type="EMBL" id="CBK24276.2"/>
    </source>
</evidence>
<dbReference type="InParanoid" id="D8M887"/>